<dbReference type="Gene3D" id="1.50.10.20">
    <property type="match status" value="1"/>
</dbReference>
<proteinExistence type="predicted"/>
<reference evidence="1 2" key="1">
    <citation type="submission" date="2021-03" db="EMBL/GenBank/DDBJ databases">
        <title>Whole genome shotgun sequence of Actinoplanes toevensis NBRC 105298.</title>
        <authorList>
            <person name="Komaki H."/>
            <person name="Tamura T."/>
        </authorList>
    </citation>
    <scope>NUCLEOTIDE SEQUENCE [LARGE SCALE GENOMIC DNA]</scope>
    <source>
        <strain evidence="1 2">NBRC 105298</strain>
    </source>
</reference>
<dbReference type="RefSeq" id="WP_213011657.1">
    <property type="nucleotide sequence ID" value="NZ_BOQN01000102.1"/>
</dbReference>
<organism evidence="1 2">
    <name type="scientific">Paractinoplanes toevensis</name>
    <dbReference type="NCBI Taxonomy" id="571911"/>
    <lineage>
        <taxon>Bacteria</taxon>
        <taxon>Bacillati</taxon>
        <taxon>Actinomycetota</taxon>
        <taxon>Actinomycetes</taxon>
        <taxon>Micromonosporales</taxon>
        <taxon>Micromonosporaceae</taxon>
        <taxon>Paractinoplanes</taxon>
    </lineage>
</organism>
<accession>A0A919W998</accession>
<dbReference type="InterPro" id="IPR008930">
    <property type="entry name" value="Terpenoid_cyclase/PrenylTrfase"/>
</dbReference>
<comment type="caution">
    <text evidence="1">The sequence shown here is derived from an EMBL/GenBank/DDBJ whole genome shotgun (WGS) entry which is preliminary data.</text>
</comment>
<dbReference type="Proteomes" id="UP000677082">
    <property type="component" value="Unassembled WGS sequence"/>
</dbReference>
<name>A0A919W998_9ACTN</name>
<dbReference type="AlphaFoldDB" id="A0A919W998"/>
<evidence type="ECO:0000313" key="2">
    <source>
        <dbReference type="Proteomes" id="UP000677082"/>
    </source>
</evidence>
<dbReference type="EMBL" id="BOQN01000102">
    <property type="protein sequence ID" value="GIM95974.1"/>
    <property type="molecule type" value="Genomic_DNA"/>
</dbReference>
<sequence>MTVQDWLLGGDPAIRWQVLGDPAVRARVTTTGWGARLLAAQDWTGGAHTPREGWDRETEPQPWTATEPTLTLLMQMGAQLPAGLVDRIATECRWENDNQPFFTGETEPCINGRVVALGVYFDRDVTPIITRLLSEQLDDGGWNCYAESGSTRSSFDTTINVLEGLRAYEKKHGATPSLTAARRRGEEYLLDRRLLRRLSTGEVVSPGYLRLSFPVRWHYDVLRALEYFAGRDDPRLDEARQLLRDKRQPDGTWLLEHTHPGKVHFRMEEEGRPSRWNTLRALRALGADAD</sequence>
<protein>
    <recommendedName>
        <fullName evidence="3">Squalene cyclase</fullName>
    </recommendedName>
</protein>
<keyword evidence="2" id="KW-1185">Reference proteome</keyword>
<gene>
    <name evidence="1" type="ORF">Ato02nite_077670</name>
</gene>
<evidence type="ECO:0008006" key="3">
    <source>
        <dbReference type="Google" id="ProtNLM"/>
    </source>
</evidence>
<dbReference type="SUPFAM" id="SSF48239">
    <property type="entry name" value="Terpenoid cyclases/Protein prenyltransferases"/>
    <property type="match status" value="1"/>
</dbReference>
<evidence type="ECO:0000313" key="1">
    <source>
        <dbReference type="EMBL" id="GIM95974.1"/>
    </source>
</evidence>